<evidence type="ECO:0000313" key="4">
    <source>
        <dbReference type="Proteomes" id="UP000078476"/>
    </source>
</evidence>
<proteinExistence type="inferred from homology"/>
<evidence type="ECO:0000259" key="2">
    <source>
        <dbReference type="Pfam" id="PF00535"/>
    </source>
</evidence>
<dbReference type="OrthoDB" id="9815923at2"/>
<reference evidence="3 4" key="1">
    <citation type="submission" date="2016-03" db="EMBL/GenBank/DDBJ databases">
        <authorList>
            <person name="Ploux O."/>
        </authorList>
    </citation>
    <scope>NUCLEOTIDE SEQUENCE [LARGE SCALE GENOMIC DNA]</scope>
    <source>
        <strain evidence="3 4">R-45370</strain>
    </source>
</reference>
<dbReference type="InterPro" id="IPR001173">
    <property type="entry name" value="Glyco_trans_2-like"/>
</dbReference>
<organism evidence="3 4">
    <name type="scientific">Methylomonas lenta</name>
    <dbReference type="NCBI Taxonomy" id="980561"/>
    <lineage>
        <taxon>Bacteria</taxon>
        <taxon>Pseudomonadati</taxon>
        <taxon>Pseudomonadota</taxon>
        <taxon>Gammaproteobacteria</taxon>
        <taxon>Methylococcales</taxon>
        <taxon>Methylococcaceae</taxon>
        <taxon>Methylomonas</taxon>
    </lineage>
</organism>
<name>A0A177NBQ9_9GAMM</name>
<dbReference type="GO" id="GO:0016740">
    <property type="term" value="F:transferase activity"/>
    <property type="evidence" value="ECO:0007669"/>
    <property type="project" value="UniProtKB-KW"/>
</dbReference>
<protein>
    <submittedName>
        <fullName evidence="3">Glycosyl transferase family 2</fullName>
    </submittedName>
</protein>
<dbReference type="RefSeq" id="WP_066982359.1">
    <property type="nucleotide sequence ID" value="NZ_LUUI01000102.1"/>
</dbReference>
<dbReference type="CDD" id="cd02511">
    <property type="entry name" value="Beta4Glucosyltransferase"/>
    <property type="match status" value="1"/>
</dbReference>
<dbReference type="AlphaFoldDB" id="A0A177NBQ9"/>
<comment type="caution">
    <text evidence="3">The sequence shown here is derived from an EMBL/GenBank/DDBJ whole genome shotgun (WGS) entry which is preliminary data.</text>
</comment>
<dbReference type="Gene3D" id="3.90.550.10">
    <property type="entry name" value="Spore Coat Polysaccharide Biosynthesis Protein SpsA, Chain A"/>
    <property type="match status" value="1"/>
</dbReference>
<dbReference type="PANTHER" id="PTHR43630">
    <property type="entry name" value="POLY-BETA-1,6-N-ACETYL-D-GLUCOSAMINE SYNTHASE"/>
    <property type="match status" value="1"/>
</dbReference>
<keyword evidence="3" id="KW-0808">Transferase</keyword>
<dbReference type="SUPFAM" id="SSF53448">
    <property type="entry name" value="Nucleotide-diphospho-sugar transferases"/>
    <property type="match status" value="1"/>
</dbReference>
<evidence type="ECO:0000256" key="1">
    <source>
        <dbReference type="ARBA" id="ARBA00038494"/>
    </source>
</evidence>
<comment type="similarity">
    <text evidence="1">Belongs to the glycosyltransferase 2 family. WaaE/KdtX subfamily.</text>
</comment>
<feature type="domain" description="Glycosyltransferase 2-like" evidence="2">
    <location>
        <begin position="3"/>
        <end position="99"/>
    </location>
</feature>
<dbReference type="Pfam" id="PF00535">
    <property type="entry name" value="Glycos_transf_2"/>
    <property type="match status" value="1"/>
</dbReference>
<dbReference type="EMBL" id="LUUI01000102">
    <property type="protein sequence ID" value="OAI15447.1"/>
    <property type="molecule type" value="Genomic_DNA"/>
</dbReference>
<keyword evidence="4" id="KW-1185">Reference proteome</keyword>
<accession>A0A177NBQ9</accession>
<sequence length="250" mass="28364">MLSVIIITKNESQHIARCLASVAWADEIIVLDSGSTDDTVAICKQFTDQIFVTDWPGFGPQKQRALEKAQYEWVLSLDADEIINDELKAEIQQAMLESTHIQGFEIPRLSSYCGRQIKHGGWWPDYVLRLFQRESGHFTDDIVHERIVVTGKIDRLDNPILHEAFVDPNEVLHKINSYSSLGAQKLLTQGKKSNLGLAIIKGLWTFIRTYFLKAAILDGAEGLMLAISNAEGSYYKYLKLRNLHCKQKND</sequence>
<gene>
    <name evidence="3" type="ORF">A1359_00725</name>
</gene>
<dbReference type="Proteomes" id="UP000078476">
    <property type="component" value="Unassembled WGS sequence"/>
</dbReference>
<evidence type="ECO:0000313" key="3">
    <source>
        <dbReference type="EMBL" id="OAI15447.1"/>
    </source>
</evidence>
<dbReference type="STRING" id="980561.A1359_00725"/>
<dbReference type="InterPro" id="IPR029044">
    <property type="entry name" value="Nucleotide-diphossugar_trans"/>
</dbReference>
<dbReference type="PANTHER" id="PTHR43630:SF2">
    <property type="entry name" value="GLYCOSYLTRANSFERASE"/>
    <property type="match status" value="1"/>
</dbReference>